<proteinExistence type="inferred from homology"/>
<dbReference type="OrthoDB" id="6076970at2759"/>
<protein>
    <recommendedName>
        <fullName evidence="11">G-protein coupled receptors family 1 profile domain-containing protein</fullName>
    </recommendedName>
</protein>
<evidence type="ECO:0000256" key="9">
    <source>
        <dbReference type="RuleBase" id="RU000688"/>
    </source>
</evidence>
<evidence type="ECO:0000313" key="15">
    <source>
        <dbReference type="Proteomes" id="UP000663852"/>
    </source>
</evidence>
<comment type="similarity">
    <text evidence="9">Belongs to the G-protein coupled receptor 1 family.</text>
</comment>
<evidence type="ECO:0000313" key="13">
    <source>
        <dbReference type="EMBL" id="CAF1478669.1"/>
    </source>
</evidence>
<dbReference type="PROSITE" id="PS00237">
    <property type="entry name" value="G_PROTEIN_RECEP_F1_1"/>
    <property type="match status" value="1"/>
</dbReference>
<dbReference type="GO" id="GO:0005886">
    <property type="term" value="C:plasma membrane"/>
    <property type="evidence" value="ECO:0007669"/>
    <property type="project" value="UniProtKB-SubCell"/>
</dbReference>
<evidence type="ECO:0000256" key="1">
    <source>
        <dbReference type="ARBA" id="ARBA00004651"/>
    </source>
</evidence>
<evidence type="ECO:0000256" key="4">
    <source>
        <dbReference type="ARBA" id="ARBA00022989"/>
    </source>
</evidence>
<keyword evidence="7 9" id="KW-0675">Receptor</keyword>
<keyword evidence="4 10" id="KW-1133">Transmembrane helix</keyword>
<feature type="transmembrane region" description="Helical" evidence="10">
    <location>
        <begin position="204"/>
        <end position="227"/>
    </location>
</feature>
<evidence type="ECO:0000256" key="10">
    <source>
        <dbReference type="SAM" id="Phobius"/>
    </source>
</evidence>
<feature type="transmembrane region" description="Helical" evidence="10">
    <location>
        <begin position="145"/>
        <end position="167"/>
    </location>
</feature>
<dbReference type="PANTHER" id="PTHR24229:SF40">
    <property type="entry name" value="ALLATOSTATIN C RECEPTOR 1-RELATED"/>
    <property type="match status" value="1"/>
</dbReference>
<dbReference type="InterPro" id="IPR000276">
    <property type="entry name" value="GPCR_Rhodpsn"/>
</dbReference>
<comment type="caution">
    <text evidence="12">The sequence shown here is derived from an EMBL/GenBank/DDBJ whole genome shotgun (WGS) entry which is preliminary data.</text>
</comment>
<gene>
    <name evidence="12" type="ORF">EDS130_LOCUS20588</name>
    <name evidence="13" type="ORF">XAT740_LOCUS38403</name>
</gene>
<dbReference type="PROSITE" id="PS50262">
    <property type="entry name" value="G_PROTEIN_RECEP_F1_2"/>
    <property type="match status" value="1"/>
</dbReference>
<feature type="transmembrane region" description="Helical" evidence="10">
    <location>
        <begin position="67"/>
        <end position="91"/>
    </location>
</feature>
<evidence type="ECO:0000256" key="8">
    <source>
        <dbReference type="ARBA" id="ARBA00023224"/>
    </source>
</evidence>
<dbReference type="AlphaFoldDB" id="A0A814PXJ7"/>
<comment type="subcellular location">
    <subcellularLocation>
        <location evidence="1">Cell membrane</location>
        <topology evidence="1">Multi-pass membrane protein</topology>
    </subcellularLocation>
</comment>
<dbReference type="Pfam" id="PF00001">
    <property type="entry name" value="7tm_1"/>
    <property type="match status" value="1"/>
</dbReference>
<keyword evidence="6 10" id="KW-0472">Membrane</keyword>
<evidence type="ECO:0000313" key="14">
    <source>
        <dbReference type="Proteomes" id="UP000663828"/>
    </source>
</evidence>
<dbReference type="InterPro" id="IPR017452">
    <property type="entry name" value="GPCR_Rhodpsn_7TM"/>
</dbReference>
<evidence type="ECO:0000256" key="3">
    <source>
        <dbReference type="ARBA" id="ARBA00022692"/>
    </source>
</evidence>
<feature type="transmembrane region" description="Helical" evidence="10">
    <location>
        <begin position="248"/>
        <end position="269"/>
    </location>
</feature>
<accession>A0A814PXJ7</accession>
<keyword evidence="14" id="KW-1185">Reference proteome</keyword>
<evidence type="ECO:0000256" key="5">
    <source>
        <dbReference type="ARBA" id="ARBA00023040"/>
    </source>
</evidence>
<dbReference type="EMBL" id="CAJNOR010004146">
    <property type="protein sequence ID" value="CAF1478669.1"/>
    <property type="molecule type" value="Genomic_DNA"/>
</dbReference>
<evidence type="ECO:0000256" key="6">
    <source>
        <dbReference type="ARBA" id="ARBA00023136"/>
    </source>
</evidence>
<feature type="transmembrane region" description="Helical" evidence="10">
    <location>
        <begin position="103"/>
        <end position="124"/>
    </location>
</feature>
<evidence type="ECO:0000313" key="12">
    <source>
        <dbReference type="EMBL" id="CAF1112390.1"/>
    </source>
</evidence>
<evidence type="ECO:0000256" key="7">
    <source>
        <dbReference type="ARBA" id="ARBA00023170"/>
    </source>
</evidence>
<feature type="transmembrane region" description="Helical" evidence="10">
    <location>
        <begin position="28"/>
        <end position="55"/>
    </location>
</feature>
<reference evidence="12" key="1">
    <citation type="submission" date="2021-02" db="EMBL/GenBank/DDBJ databases">
        <authorList>
            <person name="Nowell W R."/>
        </authorList>
    </citation>
    <scope>NUCLEOTIDE SEQUENCE</scope>
</reference>
<name>A0A814PXJ7_ADIRI</name>
<keyword evidence="5 9" id="KW-0297">G-protein coupled receptor</keyword>
<dbReference type="GO" id="GO:0043005">
    <property type="term" value="C:neuron projection"/>
    <property type="evidence" value="ECO:0007669"/>
    <property type="project" value="TreeGrafter"/>
</dbReference>
<dbReference type="GO" id="GO:0004930">
    <property type="term" value="F:G protein-coupled receptor activity"/>
    <property type="evidence" value="ECO:0007669"/>
    <property type="project" value="UniProtKB-KW"/>
</dbReference>
<feature type="domain" description="G-protein coupled receptors family 1 profile" evidence="11">
    <location>
        <begin position="46"/>
        <end position="320"/>
    </location>
</feature>
<dbReference type="SUPFAM" id="SSF81321">
    <property type="entry name" value="Family A G protein-coupled receptor-like"/>
    <property type="match status" value="1"/>
</dbReference>
<keyword evidence="8 9" id="KW-0807">Transducer</keyword>
<sequence>MLKTNNSEILTNTTDKNLLVFPNINNNLIYYFVPIYTILFLIGTFGNGLVIISIIRSSRLRTVTNTYLLNIAVADFVLLLSVPFLIVTILAEGWIFGNVLCKMYYNFIHINQYVSSLLLAALSFDRYLAVCHPIRAIEFRTRTKCVLIIAGCWLISVFFLGPTWVFATVTSERFVFWLGYRVQKCVIDFPSIIFTIPPEIVFTYYAFFLGFLFPVSMITTFYILVLVRLNRIRRKHKSELKQRSHRKVTRIVLAVITAYFICWVPYWFLQIFITIDPLIDSLRLNFSILPANTSMRFLRELTHLTTIIGYANNCLNPVLYVFLSESFREEYLIVLKCFHPCGFFTDSDSNDDNIIQNSYERDLGDRSSGAIVERREKSMKKIKHSVAIDEIPSNFQSLSLCFHRNNDRKSRSSSTSFLPKEHDEHLCMPHRKVSVTSRRIKTEQKKQLMMVKLTLNPRLSSPRILDDGGVYCGEDTYTKQLPVN</sequence>
<dbReference type="Proteomes" id="UP000663852">
    <property type="component" value="Unassembled WGS sequence"/>
</dbReference>
<dbReference type="PRINTS" id="PR00237">
    <property type="entry name" value="GPCRRHODOPSN"/>
</dbReference>
<organism evidence="12 15">
    <name type="scientific">Adineta ricciae</name>
    <name type="common">Rotifer</name>
    <dbReference type="NCBI Taxonomy" id="249248"/>
    <lineage>
        <taxon>Eukaryota</taxon>
        <taxon>Metazoa</taxon>
        <taxon>Spiralia</taxon>
        <taxon>Gnathifera</taxon>
        <taxon>Rotifera</taxon>
        <taxon>Eurotatoria</taxon>
        <taxon>Bdelloidea</taxon>
        <taxon>Adinetida</taxon>
        <taxon>Adinetidae</taxon>
        <taxon>Adineta</taxon>
    </lineage>
</organism>
<dbReference type="GO" id="GO:0042277">
    <property type="term" value="F:peptide binding"/>
    <property type="evidence" value="ECO:0007669"/>
    <property type="project" value="TreeGrafter"/>
</dbReference>
<evidence type="ECO:0000256" key="2">
    <source>
        <dbReference type="ARBA" id="ARBA00022475"/>
    </source>
</evidence>
<dbReference type="Gene3D" id="1.20.1070.10">
    <property type="entry name" value="Rhodopsin 7-helix transmembrane proteins"/>
    <property type="match status" value="1"/>
</dbReference>
<keyword evidence="3 9" id="KW-0812">Transmembrane</keyword>
<dbReference type="PANTHER" id="PTHR24229">
    <property type="entry name" value="NEUROPEPTIDES RECEPTOR"/>
    <property type="match status" value="1"/>
</dbReference>
<keyword evidence="2" id="KW-1003">Cell membrane</keyword>
<dbReference type="Proteomes" id="UP000663828">
    <property type="component" value="Unassembled WGS sequence"/>
</dbReference>
<dbReference type="EMBL" id="CAJNOJ010000101">
    <property type="protein sequence ID" value="CAF1112390.1"/>
    <property type="molecule type" value="Genomic_DNA"/>
</dbReference>
<evidence type="ECO:0000259" key="11">
    <source>
        <dbReference type="PROSITE" id="PS50262"/>
    </source>
</evidence>